<dbReference type="EMBL" id="DQZW01000151">
    <property type="protein sequence ID" value="HDL89900.1"/>
    <property type="molecule type" value="Genomic_DNA"/>
</dbReference>
<comment type="caution">
    <text evidence="1">The sequence shown here is derived from an EMBL/GenBank/DDBJ whole genome shotgun (WGS) entry which is preliminary data.</text>
</comment>
<evidence type="ECO:0000313" key="1">
    <source>
        <dbReference type="EMBL" id="HDL89900.1"/>
    </source>
</evidence>
<protein>
    <submittedName>
        <fullName evidence="1">DUF72 domain-containing protein</fullName>
    </submittedName>
</protein>
<dbReference type="InterPro" id="IPR036520">
    <property type="entry name" value="UPF0759_sf"/>
</dbReference>
<dbReference type="PANTHER" id="PTHR30348:SF13">
    <property type="entry name" value="UPF0759 PROTEIN YUNF"/>
    <property type="match status" value="1"/>
</dbReference>
<dbReference type="Pfam" id="PF01904">
    <property type="entry name" value="DUF72"/>
    <property type="match status" value="1"/>
</dbReference>
<name>A0A7C1B0F8_9BACT</name>
<dbReference type="Proteomes" id="UP000886355">
    <property type="component" value="Unassembled WGS sequence"/>
</dbReference>
<gene>
    <name evidence="1" type="ORF">ENG14_03245</name>
</gene>
<dbReference type="SUPFAM" id="SSF117396">
    <property type="entry name" value="TM1631-like"/>
    <property type="match status" value="1"/>
</dbReference>
<accession>A0A7C1B0F8</accession>
<reference evidence="1" key="1">
    <citation type="journal article" date="2020" name="mSystems">
        <title>Genome- and Community-Level Interaction Insights into Carbon Utilization and Element Cycling Functions of Hydrothermarchaeota in Hydrothermal Sediment.</title>
        <authorList>
            <person name="Zhou Z."/>
            <person name="Liu Y."/>
            <person name="Xu W."/>
            <person name="Pan J."/>
            <person name="Luo Z.H."/>
            <person name="Li M."/>
        </authorList>
    </citation>
    <scope>NUCLEOTIDE SEQUENCE [LARGE SCALE GENOMIC DNA]</scope>
    <source>
        <strain evidence="1">HyVt-19</strain>
    </source>
</reference>
<dbReference type="InterPro" id="IPR002763">
    <property type="entry name" value="DUF72"/>
</dbReference>
<dbReference type="Gene3D" id="3.20.20.410">
    <property type="entry name" value="Protein of unknown function UPF0759"/>
    <property type="match status" value="1"/>
</dbReference>
<organism evidence="1">
    <name type="scientific">Thermodesulforhabdus norvegica</name>
    <dbReference type="NCBI Taxonomy" id="39841"/>
    <lineage>
        <taxon>Bacteria</taxon>
        <taxon>Pseudomonadati</taxon>
        <taxon>Thermodesulfobacteriota</taxon>
        <taxon>Syntrophobacteria</taxon>
        <taxon>Syntrophobacterales</taxon>
        <taxon>Thermodesulforhabdaceae</taxon>
        <taxon>Thermodesulforhabdus</taxon>
    </lineage>
</organism>
<dbReference type="AlphaFoldDB" id="A0A7C1B0F8"/>
<dbReference type="PANTHER" id="PTHR30348">
    <property type="entry name" value="UNCHARACTERIZED PROTEIN YECE"/>
    <property type="match status" value="1"/>
</dbReference>
<proteinExistence type="predicted"/>
<sequence length="289" mass="33952">MSCRIENLQTNEKSVFVGFAGWSYPDWKGIVFPDKGAGKMGPLEFISSFFDVVEVNSTFYRIPGARHVQNWIQRTLHNPRFQFTVKLYRGFSHESGGYGRKEIVSFGQVLELFQQRGKLGALLVQFPYRFHQNYENRKHLIRLRQIFSEWPMVVEFRHRSWLNRAVLDFLKELNVGFCNIDQPRVSYSMPLTAIATTSTGYLRCHGRNESHWFGADTNRDLRYHYRYPFPELTEIKETVEKISGSCEKVFVIFNNHFKGNEVFDAARLLTLMGCGKKWPSRWNIMPERP</sequence>